<name>A0ABS4BKW3_9HYPH</name>
<dbReference type="SUPFAM" id="SSF52540">
    <property type="entry name" value="P-loop containing nucleoside triphosphate hydrolases"/>
    <property type="match status" value="1"/>
</dbReference>
<evidence type="ECO:0000313" key="2">
    <source>
        <dbReference type="Proteomes" id="UP000678276"/>
    </source>
</evidence>
<proteinExistence type="predicted"/>
<organism evidence="1 2">
    <name type="scientific">Jiella mangrovi</name>
    <dbReference type="NCBI Taxonomy" id="2821407"/>
    <lineage>
        <taxon>Bacteria</taxon>
        <taxon>Pseudomonadati</taxon>
        <taxon>Pseudomonadota</taxon>
        <taxon>Alphaproteobacteria</taxon>
        <taxon>Hyphomicrobiales</taxon>
        <taxon>Aurantimonadaceae</taxon>
        <taxon>Jiella</taxon>
    </lineage>
</organism>
<keyword evidence="2" id="KW-1185">Reference proteome</keyword>
<gene>
    <name evidence="1" type="ORF">J6595_17325</name>
</gene>
<dbReference type="InterPro" id="IPR027417">
    <property type="entry name" value="P-loop_NTPase"/>
</dbReference>
<reference evidence="1 2" key="1">
    <citation type="submission" date="2021-04" db="EMBL/GenBank/DDBJ databases">
        <title>Whole genome sequence of Jiella sp. KSK16Y-1.</title>
        <authorList>
            <person name="Tuo L."/>
        </authorList>
    </citation>
    <scope>NUCLEOTIDE SEQUENCE [LARGE SCALE GENOMIC DNA]</scope>
    <source>
        <strain evidence="1 2">KSK16Y-1</strain>
    </source>
</reference>
<dbReference type="RefSeq" id="WP_209596026.1">
    <property type="nucleotide sequence ID" value="NZ_JAGJCF010000015.1"/>
</dbReference>
<comment type="caution">
    <text evidence="1">The sequence shown here is derived from an EMBL/GenBank/DDBJ whole genome shotgun (WGS) entry which is preliminary data.</text>
</comment>
<protein>
    <submittedName>
        <fullName evidence="1">Sulfotransferase</fullName>
    </submittedName>
</protein>
<dbReference type="EMBL" id="JAGJCF010000015">
    <property type="protein sequence ID" value="MBP0617351.1"/>
    <property type="molecule type" value="Genomic_DNA"/>
</dbReference>
<dbReference type="Proteomes" id="UP000678276">
    <property type="component" value="Unassembled WGS sequence"/>
</dbReference>
<accession>A0ABS4BKW3</accession>
<dbReference type="Pfam" id="PF13469">
    <property type="entry name" value="Sulfotransfer_3"/>
    <property type="match status" value="1"/>
</dbReference>
<evidence type="ECO:0000313" key="1">
    <source>
        <dbReference type="EMBL" id="MBP0617351.1"/>
    </source>
</evidence>
<sequence>MSQQPKSTSVSWHRESATPAERTVICLGTARGGTSAVGGTLQRLGVFMGSNLPDTYEDPDFIGQPNTTRLKAVDSRNASHPVWGWKDPHAALYLDALMPKLRNPYLIIVFRDPVASETNFVRLLKGADPRPSLAGTMNLQHRNFMLAMYLARPVLLLSYERIVREPLQAVADIAEFVDLPYPDARGQESLKAFLAPGSYKKPDYVAG</sequence>
<dbReference type="Gene3D" id="3.40.50.300">
    <property type="entry name" value="P-loop containing nucleotide triphosphate hydrolases"/>
    <property type="match status" value="1"/>
</dbReference>